<protein>
    <recommendedName>
        <fullName evidence="1">Prolyl 4-hydroxylase alpha subunit Fe(2+) 2OG dioxygenase domain-containing protein</fullName>
    </recommendedName>
</protein>
<name>A0A9W7B2T4_9STRA</name>
<dbReference type="Proteomes" id="UP001165122">
    <property type="component" value="Unassembled WGS sequence"/>
</dbReference>
<evidence type="ECO:0000259" key="1">
    <source>
        <dbReference type="Pfam" id="PF13640"/>
    </source>
</evidence>
<dbReference type="OrthoDB" id="206692at2759"/>
<reference evidence="3" key="1">
    <citation type="journal article" date="2023" name="Commun. Biol.">
        <title>Genome analysis of Parmales, the sister group of diatoms, reveals the evolutionary specialization of diatoms from phago-mixotrophs to photoautotrophs.</title>
        <authorList>
            <person name="Ban H."/>
            <person name="Sato S."/>
            <person name="Yoshikawa S."/>
            <person name="Yamada K."/>
            <person name="Nakamura Y."/>
            <person name="Ichinomiya M."/>
            <person name="Sato N."/>
            <person name="Blanc-Mathieu R."/>
            <person name="Endo H."/>
            <person name="Kuwata A."/>
            <person name="Ogata H."/>
        </authorList>
    </citation>
    <scope>NUCLEOTIDE SEQUENCE [LARGE SCALE GENOMIC DNA]</scope>
    <source>
        <strain evidence="3">NIES 3700</strain>
    </source>
</reference>
<dbReference type="Pfam" id="PF13640">
    <property type="entry name" value="2OG-FeII_Oxy_3"/>
    <property type="match status" value="1"/>
</dbReference>
<accession>A0A9W7B2T4</accession>
<dbReference type="AlphaFoldDB" id="A0A9W7B2T4"/>
<organism evidence="2 3">
    <name type="scientific">Triparma laevis f. longispina</name>
    <dbReference type="NCBI Taxonomy" id="1714387"/>
    <lineage>
        <taxon>Eukaryota</taxon>
        <taxon>Sar</taxon>
        <taxon>Stramenopiles</taxon>
        <taxon>Ochrophyta</taxon>
        <taxon>Bolidophyceae</taxon>
        <taxon>Parmales</taxon>
        <taxon>Triparmaceae</taxon>
        <taxon>Triparma</taxon>
    </lineage>
</organism>
<gene>
    <name evidence="2" type="ORF">TrLO_g15748</name>
</gene>
<feature type="domain" description="Prolyl 4-hydroxylase alpha subunit Fe(2+) 2OG dioxygenase" evidence="1">
    <location>
        <begin position="89"/>
        <end position="174"/>
    </location>
</feature>
<evidence type="ECO:0000313" key="2">
    <source>
        <dbReference type="EMBL" id="GMH80475.1"/>
    </source>
</evidence>
<comment type="caution">
    <text evidence="2">The sequence shown here is derived from an EMBL/GenBank/DDBJ whole genome shotgun (WGS) entry which is preliminary data.</text>
</comment>
<dbReference type="Gene3D" id="2.60.120.620">
    <property type="entry name" value="q2cbj1_9rhob like domain"/>
    <property type="match status" value="1"/>
</dbReference>
<dbReference type="InterPro" id="IPR044862">
    <property type="entry name" value="Pro_4_hyd_alph_FE2OG_OXY"/>
</dbReference>
<dbReference type="EMBL" id="BRXW01000998">
    <property type="protein sequence ID" value="GMH80475.1"/>
    <property type="molecule type" value="Genomic_DNA"/>
</dbReference>
<keyword evidence="3" id="KW-1185">Reference proteome</keyword>
<proteinExistence type="predicted"/>
<sequence length="214" mass="24342">MRFAHEFTALNVERLDTALKSNTTTPFLKSELYSAEKELKFVDELRSDSLYCTHESRELFSIIENDIMATTIVTGKALHLYHNDMNEIEYKPGCYFSRHHDYLNLTSNVVTEYTLILSLNEKGTEVTGGETLIYNGDDTLTSKVTTVRGGGLLFRKDLEHEFNNFKIGTKHIVLLNLWDVDSVDPKNNTILYVTCPSPDVAPAKPARTRTEKKT</sequence>
<evidence type="ECO:0000313" key="3">
    <source>
        <dbReference type="Proteomes" id="UP001165122"/>
    </source>
</evidence>